<dbReference type="Gene3D" id="3.40.50.300">
    <property type="entry name" value="P-loop containing nucleotide triphosphate hydrolases"/>
    <property type="match status" value="2"/>
</dbReference>
<dbReference type="OMA" id="NTIYATH"/>
<comment type="similarity">
    <text evidence="1">Belongs to the helicase family. RecQ subfamily.</text>
</comment>
<comment type="catalytic activity">
    <reaction evidence="6">
        <text>Couples ATP hydrolysis with the unwinding of duplex DNA by translocating in the 3'-5' direction.</text>
        <dbReference type="EC" id="5.6.2.4"/>
    </reaction>
</comment>
<keyword evidence="2" id="KW-0547">Nucleotide-binding</keyword>
<gene>
    <name evidence="9" type="ORF">ARMOST_07575</name>
</gene>
<dbReference type="GO" id="GO:0043138">
    <property type="term" value="F:3'-5' DNA helicase activity"/>
    <property type="evidence" value="ECO:0007669"/>
    <property type="project" value="UniProtKB-EC"/>
</dbReference>
<protein>
    <recommendedName>
        <fullName evidence="7">DNA 3'-5' helicase</fullName>
        <ecNumber evidence="7">5.6.2.4</ecNumber>
    </recommendedName>
</protein>
<evidence type="ECO:0000259" key="8">
    <source>
        <dbReference type="PROSITE" id="PS51192"/>
    </source>
</evidence>
<evidence type="ECO:0000313" key="10">
    <source>
        <dbReference type="Proteomes" id="UP000219338"/>
    </source>
</evidence>
<dbReference type="STRING" id="47428.A0A284R675"/>
<dbReference type="GO" id="GO:0005737">
    <property type="term" value="C:cytoplasm"/>
    <property type="evidence" value="ECO:0007669"/>
    <property type="project" value="TreeGrafter"/>
</dbReference>
<dbReference type="PANTHER" id="PTHR13710:SF105">
    <property type="entry name" value="ATP-DEPENDENT DNA HELICASE Q1"/>
    <property type="match status" value="1"/>
</dbReference>
<dbReference type="InterPro" id="IPR001650">
    <property type="entry name" value="Helicase_C-like"/>
</dbReference>
<evidence type="ECO:0000256" key="5">
    <source>
        <dbReference type="ARBA" id="ARBA00023235"/>
    </source>
</evidence>
<proteinExistence type="inferred from homology"/>
<dbReference type="GO" id="GO:0003677">
    <property type="term" value="F:DNA binding"/>
    <property type="evidence" value="ECO:0007669"/>
    <property type="project" value="UniProtKB-KW"/>
</dbReference>
<evidence type="ECO:0000256" key="6">
    <source>
        <dbReference type="ARBA" id="ARBA00034617"/>
    </source>
</evidence>
<evidence type="ECO:0000256" key="3">
    <source>
        <dbReference type="ARBA" id="ARBA00022840"/>
    </source>
</evidence>
<evidence type="ECO:0000256" key="7">
    <source>
        <dbReference type="ARBA" id="ARBA00034808"/>
    </source>
</evidence>
<dbReference type="AlphaFoldDB" id="A0A284R675"/>
<dbReference type="SUPFAM" id="SSF52540">
    <property type="entry name" value="P-loop containing nucleoside triphosphate hydrolases"/>
    <property type="match status" value="1"/>
</dbReference>
<dbReference type="EMBL" id="FUEG01000005">
    <property type="protein sequence ID" value="SJL04214.1"/>
    <property type="molecule type" value="Genomic_DNA"/>
</dbReference>
<evidence type="ECO:0000313" key="9">
    <source>
        <dbReference type="EMBL" id="SJL04214.1"/>
    </source>
</evidence>
<accession>A0A284R675</accession>
<reference evidence="10" key="1">
    <citation type="journal article" date="2017" name="Nat. Ecol. Evol.">
        <title>Genome expansion and lineage-specific genetic innovations in the forest pathogenic fungi Armillaria.</title>
        <authorList>
            <person name="Sipos G."/>
            <person name="Prasanna A.N."/>
            <person name="Walter M.C."/>
            <person name="O'Connor E."/>
            <person name="Balint B."/>
            <person name="Krizsan K."/>
            <person name="Kiss B."/>
            <person name="Hess J."/>
            <person name="Varga T."/>
            <person name="Slot J."/>
            <person name="Riley R."/>
            <person name="Boka B."/>
            <person name="Rigling D."/>
            <person name="Barry K."/>
            <person name="Lee J."/>
            <person name="Mihaltcheva S."/>
            <person name="LaButti K."/>
            <person name="Lipzen A."/>
            <person name="Waldron R."/>
            <person name="Moloney N.M."/>
            <person name="Sperisen C."/>
            <person name="Kredics L."/>
            <person name="Vagvoelgyi C."/>
            <person name="Patrignani A."/>
            <person name="Fitzpatrick D."/>
            <person name="Nagy I."/>
            <person name="Doyle S."/>
            <person name="Anderson J.B."/>
            <person name="Grigoriev I.V."/>
            <person name="Gueldener U."/>
            <person name="Muensterkoetter M."/>
            <person name="Nagy L.G."/>
        </authorList>
    </citation>
    <scope>NUCLEOTIDE SEQUENCE [LARGE SCALE GENOMIC DNA]</scope>
    <source>
        <strain evidence="10">C18/9</strain>
    </source>
</reference>
<dbReference type="Pfam" id="PF00271">
    <property type="entry name" value="Helicase_C"/>
    <property type="match status" value="1"/>
</dbReference>
<dbReference type="EC" id="5.6.2.4" evidence="7"/>
<dbReference type="OrthoDB" id="5952536at2759"/>
<dbReference type="GO" id="GO:0000724">
    <property type="term" value="P:double-strand break repair via homologous recombination"/>
    <property type="evidence" value="ECO:0007669"/>
    <property type="project" value="TreeGrafter"/>
</dbReference>
<dbReference type="PROSITE" id="PS51192">
    <property type="entry name" value="HELICASE_ATP_BIND_1"/>
    <property type="match status" value="1"/>
</dbReference>
<dbReference type="GO" id="GO:0005524">
    <property type="term" value="F:ATP binding"/>
    <property type="evidence" value="ECO:0007669"/>
    <property type="project" value="UniProtKB-KW"/>
</dbReference>
<keyword evidence="10" id="KW-1185">Reference proteome</keyword>
<dbReference type="InterPro" id="IPR027417">
    <property type="entry name" value="P-loop_NTPase"/>
</dbReference>
<organism evidence="9 10">
    <name type="scientific">Armillaria ostoyae</name>
    <name type="common">Armillaria root rot fungus</name>
    <dbReference type="NCBI Taxonomy" id="47428"/>
    <lineage>
        <taxon>Eukaryota</taxon>
        <taxon>Fungi</taxon>
        <taxon>Dikarya</taxon>
        <taxon>Basidiomycota</taxon>
        <taxon>Agaricomycotina</taxon>
        <taxon>Agaricomycetes</taxon>
        <taxon>Agaricomycetidae</taxon>
        <taxon>Agaricales</taxon>
        <taxon>Marasmiineae</taxon>
        <taxon>Physalacriaceae</taxon>
        <taxon>Armillaria</taxon>
    </lineage>
</organism>
<name>A0A284R675_ARMOS</name>
<dbReference type="InterPro" id="IPR011545">
    <property type="entry name" value="DEAD/DEAH_box_helicase_dom"/>
</dbReference>
<keyword evidence="4" id="KW-0238">DNA-binding</keyword>
<dbReference type="Proteomes" id="UP000219338">
    <property type="component" value="Unassembled WGS sequence"/>
</dbReference>
<dbReference type="Pfam" id="PF00270">
    <property type="entry name" value="DEAD"/>
    <property type="match status" value="1"/>
</dbReference>
<dbReference type="GO" id="GO:0009378">
    <property type="term" value="F:four-way junction helicase activity"/>
    <property type="evidence" value="ECO:0007669"/>
    <property type="project" value="TreeGrafter"/>
</dbReference>
<evidence type="ECO:0000256" key="2">
    <source>
        <dbReference type="ARBA" id="ARBA00022741"/>
    </source>
</evidence>
<dbReference type="InterPro" id="IPR014001">
    <property type="entry name" value="Helicase_ATP-bd"/>
</dbReference>
<evidence type="ECO:0000256" key="4">
    <source>
        <dbReference type="ARBA" id="ARBA00023125"/>
    </source>
</evidence>
<feature type="domain" description="Helicase ATP-binding" evidence="8">
    <location>
        <begin position="133"/>
        <end position="326"/>
    </location>
</feature>
<keyword evidence="5" id="KW-0413">Isomerase</keyword>
<dbReference type="PANTHER" id="PTHR13710">
    <property type="entry name" value="DNA HELICASE RECQ FAMILY MEMBER"/>
    <property type="match status" value="1"/>
</dbReference>
<dbReference type="GO" id="GO:0005694">
    <property type="term" value="C:chromosome"/>
    <property type="evidence" value="ECO:0007669"/>
    <property type="project" value="TreeGrafter"/>
</dbReference>
<sequence>MSLGVCRIPIWSDLSLPYIDFGYDRHVSTHFDVNPHVYHHFPLLILYLNTKLYKMGTVAGPKTIFEALDSIRNAGLTELHDHICHFIDSSRIPLSYISTLTQSQQTICYRFFLLAYFVTGGREAPRAMQLQAALATYEKRDSAVIAGTGSGKTLIIALSILLDNPSSGATITISPLKHLQLTQAADFCNKYKINTIAINDDTSCTQKFWDKMIYNVKAKTSGTAKHFIVTTEQMFKSKEGHVTRFRNLIRTLTFRKTIRHVFVDVAHFIYFAGTSRYKIPAFCPSWGRLNEIKIFLPSIPWQVLTATSPSHVLSVIEAAVLRPSYELVQITSNHPNTTYATHCIVKSLDVMENYDCFLAGPLGHQKKILLFFNNRNLGRCVASYLNSKLPELQRSKGLIKHYDSIMSKEYLEKVHTDFAGENGTCKILCTTSAEAVGIDFVDVDIVGYMDIPQDECDDLQREIDVKEFDNPLMDQNGPDRLRGPLKPTSNKKERAALSVILLLQGHEPVCIHAFKAEYLHDKAPDVLWSILLRLP</sequence>
<keyword evidence="3" id="KW-0067">ATP-binding</keyword>
<evidence type="ECO:0000256" key="1">
    <source>
        <dbReference type="ARBA" id="ARBA00005446"/>
    </source>
</evidence>